<gene>
    <name evidence="8" type="primary">KNAG0C05810</name>
    <name evidence="8" type="ordered locus">KNAG_0C05810</name>
</gene>
<dbReference type="PANTHER" id="PTHR24403:SF67">
    <property type="entry name" value="FI01116P-RELATED"/>
    <property type="match status" value="1"/>
</dbReference>
<feature type="domain" description="C2H2-type" evidence="7">
    <location>
        <begin position="436"/>
        <end position="463"/>
    </location>
</feature>
<evidence type="ECO:0000259" key="7">
    <source>
        <dbReference type="PROSITE" id="PS50157"/>
    </source>
</evidence>
<dbReference type="GeneID" id="34525359"/>
<feature type="region of interest" description="Disordered" evidence="6">
    <location>
        <begin position="145"/>
        <end position="237"/>
    </location>
</feature>
<dbReference type="SMART" id="SM00355">
    <property type="entry name" value="ZnF_C2H2"/>
    <property type="match status" value="2"/>
</dbReference>
<dbReference type="KEGG" id="kng:KNAG_0C05810"/>
<dbReference type="PANTHER" id="PTHR24403">
    <property type="entry name" value="ZINC FINGER PROTEIN"/>
    <property type="match status" value="1"/>
</dbReference>
<keyword evidence="4" id="KW-0862">Zinc</keyword>
<feature type="region of interest" description="Disordered" evidence="6">
    <location>
        <begin position="104"/>
        <end position="131"/>
    </location>
</feature>
<dbReference type="GO" id="GO:0008270">
    <property type="term" value="F:zinc ion binding"/>
    <property type="evidence" value="ECO:0007669"/>
    <property type="project" value="UniProtKB-KW"/>
</dbReference>
<organism evidence="8 9">
    <name type="scientific">Huiozyma naganishii (strain ATCC MYA-139 / BCRC 22969 / CBS 8797 / KCTC 17520 / NBRC 10181 / NCYC 3082 / Yp74L-3)</name>
    <name type="common">Yeast</name>
    <name type="synonym">Kazachstania naganishii</name>
    <dbReference type="NCBI Taxonomy" id="1071383"/>
    <lineage>
        <taxon>Eukaryota</taxon>
        <taxon>Fungi</taxon>
        <taxon>Dikarya</taxon>
        <taxon>Ascomycota</taxon>
        <taxon>Saccharomycotina</taxon>
        <taxon>Saccharomycetes</taxon>
        <taxon>Saccharomycetales</taxon>
        <taxon>Saccharomycetaceae</taxon>
        <taxon>Huiozyma</taxon>
    </lineage>
</organism>
<dbReference type="RefSeq" id="XP_022463925.1">
    <property type="nucleotide sequence ID" value="XM_022607316.1"/>
</dbReference>
<keyword evidence="2" id="KW-0677">Repeat</keyword>
<dbReference type="GO" id="GO:0005634">
    <property type="term" value="C:nucleus"/>
    <property type="evidence" value="ECO:0007669"/>
    <property type="project" value="TreeGrafter"/>
</dbReference>
<feature type="region of interest" description="Disordered" evidence="6">
    <location>
        <begin position="15"/>
        <end position="40"/>
    </location>
</feature>
<evidence type="ECO:0000256" key="2">
    <source>
        <dbReference type="ARBA" id="ARBA00022737"/>
    </source>
</evidence>
<sequence>MNPWIRQLAPQYPLMVDNNNNNTSNNPGANNSGGVLVNENNGFKRDQRTLLHPLSSTPRNSESLPANSNTVANGYGYQLFQPYVLQPSPHYQAYQNAPANYNMLAQQQQQQHHQQQAQQGQRPQAQQTPQQGPYHYQYNVLRLSQPTVGSPTPSINSLTGSANSANGSNGIGNQNGSGVTSNSTLSFGIGQPSDGLGSNNSSNSSLSSSSSTSNNNSTGSKSVATTTNNGTTKKTHSPLIYDLRTVVTPHSLISINDQKPGNGSNNGRGSFVAGTPRLARNDSTSEAPPPQQVNGAMNPKHYAGTNFNNGMGNNNNGQRMLNPAPFQQQLYSIPMNGPYQYQQQRHHSYSGAVINNPTPGYSLSNSALATSSKFPFGDDANGNGTDNILKKGTGANDITGIVNNGTIPSEQDTSNNKLTITTLTNSDNSSPSNFIHKCHLCEKSFKRRSWLKRHLLSHSAERHYLCPWCLSRHKRKDNLLQHMKLKHSNYLLDELKNANVSFNWGTYDGQNSTDSMPKTLSGYPDSSIKKLLYRGILNKDDVKRVLNKIIERSN</sequence>
<evidence type="ECO:0000256" key="4">
    <source>
        <dbReference type="ARBA" id="ARBA00022833"/>
    </source>
</evidence>
<dbReference type="Gene3D" id="3.30.160.60">
    <property type="entry name" value="Classic Zinc Finger"/>
    <property type="match status" value="1"/>
</dbReference>
<dbReference type="OMA" id="HYTHRDI"/>
<feature type="region of interest" description="Disordered" evidence="6">
    <location>
        <begin position="253"/>
        <end position="316"/>
    </location>
</feature>
<proteinExistence type="predicted"/>
<dbReference type="STRING" id="1071383.J7S557"/>
<feature type="compositionally biased region" description="Polar residues" evidence="6">
    <location>
        <begin position="145"/>
        <end position="155"/>
    </location>
</feature>
<reference evidence="8 9" key="1">
    <citation type="journal article" date="2011" name="Proc. Natl. Acad. Sci. U.S.A.">
        <title>Evolutionary erosion of yeast sex chromosomes by mating-type switching accidents.</title>
        <authorList>
            <person name="Gordon J.L."/>
            <person name="Armisen D."/>
            <person name="Proux-Wera E."/>
            <person name="Oheigeartaigh S.S."/>
            <person name="Byrne K.P."/>
            <person name="Wolfe K.H."/>
        </authorList>
    </citation>
    <scope>NUCLEOTIDE SEQUENCE [LARGE SCALE GENOMIC DNA]</scope>
    <source>
        <strain evidence="9">ATCC MYA-139 / BCRC 22969 / CBS 8797 / CCRC 22969 / KCTC 17520 / NBRC 10181 / NCYC 3082</strain>
    </source>
</reference>
<evidence type="ECO:0000256" key="5">
    <source>
        <dbReference type="PROSITE-ProRule" id="PRU00042"/>
    </source>
</evidence>
<evidence type="ECO:0000313" key="8">
    <source>
        <dbReference type="EMBL" id="CCK69679.1"/>
    </source>
</evidence>
<feature type="compositionally biased region" description="Low complexity" evidence="6">
    <location>
        <begin position="156"/>
        <end position="168"/>
    </location>
</feature>
<keyword evidence="9" id="KW-1185">Reference proteome</keyword>
<evidence type="ECO:0000256" key="3">
    <source>
        <dbReference type="ARBA" id="ARBA00022771"/>
    </source>
</evidence>
<evidence type="ECO:0000256" key="1">
    <source>
        <dbReference type="ARBA" id="ARBA00022723"/>
    </source>
</evidence>
<dbReference type="SUPFAM" id="SSF57667">
    <property type="entry name" value="beta-beta-alpha zinc fingers"/>
    <property type="match status" value="1"/>
</dbReference>
<feature type="compositionally biased region" description="Low complexity" evidence="6">
    <location>
        <begin position="304"/>
        <end position="316"/>
    </location>
</feature>
<dbReference type="EMBL" id="HE978316">
    <property type="protein sequence ID" value="CCK69679.1"/>
    <property type="molecule type" value="Genomic_DNA"/>
</dbReference>
<dbReference type="PROSITE" id="PS50157">
    <property type="entry name" value="ZINC_FINGER_C2H2_2"/>
    <property type="match status" value="1"/>
</dbReference>
<feature type="compositionally biased region" description="Low complexity" evidence="6">
    <location>
        <begin position="18"/>
        <end position="34"/>
    </location>
</feature>
<name>J7S557_HUIN7</name>
<dbReference type="AlphaFoldDB" id="J7S557"/>
<dbReference type="InterPro" id="IPR036236">
    <property type="entry name" value="Znf_C2H2_sf"/>
</dbReference>
<keyword evidence="3 5" id="KW-0863">Zinc-finger</keyword>
<dbReference type="eggNOG" id="KOG1721">
    <property type="taxonomic scope" value="Eukaryota"/>
</dbReference>
<dbReference type="InterPro" id="IPR050688">
    <property type="entry name" value="Zinc_finger/UBP_domain"/>
</dbReference>
<keyword evidence="1" id="KW-0479">Metal-binding</keyword>
<reference evidence="9" key="2">
    <citation type="submission" date="2012-08" db="EMBL/GenBank/DDBJ databases">
        <title>Genome sequence of Kazachstania naganishii.</title>
        <authorList>
            <person name="Gordon J.L."/>
            <person name="Armisen D."/>
            <person name="Proux-Wera E."/>
            <person name="OhEigeartaigh S.S."/>
            <person name="Byrne K.P."/>
            <person name="Wolfe K.H."/>
        </authorList>
    </citation>
    <scope>NUCLEOTIDE SEQUENCE [LARGE SCALE GENOMIC DNA]</scope>
    <source>
        <strain evidence="9">ATCC MYA-139 / BCRC 22969 / CBS 8797 / CCRC 22969 / KCTC 17520 / NBRC 10181 / NCYC 3082</strain>
    </source>
</reference>
<dbReference type="PROSITE" id="PS00028">
    <property type="entry name" value="ZINC_FINGER_C2H2_1"/>
    <property type="match status" value="1"/>
</dbReference>
<dbReference type="InterPro" id="IPR013087">
    <property type="entry name" value="Znf_C2H2_type"/>
</dbReference>
<evidence type="ECO:0000313" key="9">
    <source>
        <dbReference type="Proteomes" id="UP000006310"/>
    </source>
</evidence>
<dbReference type="Proteomes" id="UP000006310">
    <property type="component" value="Chromosome 3"/>
</dbReference>
<dbReference type="HOGENOM" id="CLU_491803_0_0_1"/>
<feature type="compositionally biased region" description="Low complexity" evidence="6">
    <location>
        <begin position="196"/>
        <end position="232"/>
    </location>
</feature>
<feature type="compositionally biased region" description="Polar residues" evidence="6">
    <location>
        <begin position="253"/>
        <end position="268"/>
    </location>
</feature>
<feature type="compositionally biased region" description="Low complexity" evidence="6">
    <location>
        <begin position="106"/>
        <end position="131"/>
    </location>
</feature>
<accession>J7S557</accession>
<dbReference type="OrthoDB" id="654211at2759"/>
<evidence type="ECO:0000256" key="6">
    <source>
        <dbReference type="SAM" id="MobiDB-lite"/>
    </source>
</evidence>
<protein>
    <recommendedName>
        <fullName evidence="7">C2H2-type domain-containing protein</fullName>
    </recommendedName>
</protein>
<dbReference type="GO" id="GO:0045944">
    <property type="term" value="P:positive regulation of transcription by RNA polymerase II"/>
    <property type="evidence" value="ECO:0007669"/>
    <property type="project" value="TreeGrafter"/>
</dbReference>